<evidence type="ECO:0000256" key="1">
    <source>
        <dbReference type="SAM" id="Phobius"/>
    </source>
</evidence>
<organism evidence="3 4">
    <name type="scientific">Polyangium fumosum</name>
    <dbReference type="NCBI Taxonomy" id="889272"/>
    <lineage>
        <taxon>Bacteria</taxon>
        <taxon>Pseudomonadati</taxon>
        <taxon>Myxococcota</taxon>
        <taxon>Polyangia</taxon>
        <taxon>Polyangiales</taxon>
        <taxon>Polyangiaceae</taxon>
        <taxon>Polyangium</taxon>
    </lineage>
</organism>
<feature type="chain" id="PRO_5020269216" evidence="2">
    <location>
        <begin position="23"/>
        <end position="195"/>
    </location>
</feature>
<dbReference type="RefSeq" id="WP_136929165.1">
    <property type="nucleotide sequence ID" value="NZ_SSMQ01000010.1"/>
</dbReference>
<dbReference type="Proteomes" id="UP000309215">
    <property type="component" value="Unassembled WGS sequence"/>
</dbReference>
<sequence length="195" mass="20542">MKYLRLASTVLLVVSVSSSALADEPSLEPLKPEPLEIPDSSYATNRAQDLFFPSALRLLHEAQGLDIAMQQRVQNHYVAFPATPMKTSVHAYISRPPTNDPPTWPKNLMMASSVGVGLGIIGLGMGLAFANNAESKSSATTWTWVAVAGGILGSLSLGGVLIGFACRPQPPPLTIIITPQLAKDAGGVQLIGTLP</sequence>
<dbReference type="AlphaFoldDB" id="A0A4U1JEJ3"/>
<comment type="caution">
    <text evidence="3">The sequence shown here is derived from an EMBL/GenBank/DDBJ whole genome shotgun (WGS) entry which is preliminary data.</text>
</comment>
<feature type="transmembrane region" description="Helical" evidence="1">
    <location>
        <begin position="108"/>
        <end position="130"/>
    </location>
</feature>
<dbReference type="EMBL" id="SSMQ01000010">
    <property type="protein sequence ID" value="TKD09492.1"/>
    <property type="molecule type" value="Genomic_DNA"/>
</dbReference>
<feature type="signal peptide" evidence="2">
    <location>
        <begin position="1"/>
        <end position="22"/>
    </location>
</feature>
<evidence type="ECO:0000256" key="2">
    <source>
        <dbReference type="SAM" id="SignalP"/>
    </source>
</evidence>
<keyword evidence="1" id="KW-0472">Membrane</keyword>
<keyword evidence="2" id="KW-0732">Signal</keyword>
<protein>
    <submittedName>
        <fullName evidence="3">Uncharacterized protein</fullName>
    </submittedName>
</protein>
<reference evidence="3 4" key="1">
    <citation type="submission" date="2019-04" db="EMBL/GenBank/DDBJ databases">
        <authorList>
            <person name="Li Y."/>
            <person name="Wang J."/>
        </authorList>
    </citation>
    <scope>NUCLEOTIDE SEQUENCE [LARGE SCALE GENOMIC DNA]</scope>
    <source>
        <strain evidence="3 4">DSM 14668</strain>
    </source>
</reference>
<evidence type="ECO:0000313" key="3">
    <source>
        <dbReference type="EMBL" id="TKD09492.1"/>
    </source>
</evidence>
<proteinExistence type="predicted"/>
<gene>
    <name evidence="3" type="ORF">E8A74_12260</name>
</gene>
<keyword evidence="1" id="KW-1133">Transmembrane helix</keyword>
<feature type="transmembrane region" description="Helical" evidence="1">
    <location>
        <begin position="142"/>
        <end position="165"/>
    </location>
</feature>
<evidence type="ECO:0000313" key="4">
    <source>
        <dbReference type="Proteomes" id="UP000309215"/>
    </source>
</evidence>
<name>A0A4U1JEJ3_9BACT</name>
<keyword evidence="4" id="KW-1185">Reference proteome</keyword>
<accession>A0A4U1JEJ3</accession>
<keyword evidence="1" id="KW-0812">Transmembrane</keyword>